<dbReference type="Proteomes" id="UP000789572">
    <property type="component" value="Unassembled WGS sequence"/>
</dbReference>
<evidence type="ECO:0000259" key="1">
    <source>
        <dbReference type="PROSITE" id="PS50011"/>
    </source>
</evidence>
<sequence>MFSDNPKEWLEESIQEGHIQHYQDADLLDRTVIATRGFVVVYRALVRHSGIPVAIKSLDTRQEEAYYERLVKEYSNSILICKGVAKISDFGLSDTMTNCLSKNERTLAYVDPSLFAEGFHEHGEKSDIFSLGVILWEISSGKHPCQALATREDIKRFRLDGLRDEPVFGTPVDYSKLYSECWAEDPDERPPCKEANFSMRILQANLTEHWKLKSIEC</sequence>
<evidence type="ECO:0000313" key="3">
    <source>
        <dbReference type="Proteomes" id="UP000789572"/>
    </source>
</evidence>
<organism evidence="2 3">
    <name type="scientific">Paraglomus occultum</name>
    <dbReference type="NCBI Taxonomy" id="144539"/>
    <lineage>
        <taxon>Eukaryota</taxon>
        <taxon>Fungi</taxon>
        <taxon>Fungi incertae sedis</taxon>
        <taxon>Mucoromycota</taxon>
        <taxon>Glomeromycotina</taxon>
        <taxon>Glomeromycetes</taxon>
        <taxon>Paraglomerales</taxon>
        <taxon>Paraglomeraceae</taxon>
        <taxon>Paraglomus</taxon>
    </lineage>
</organism>
<dbReference type="InterPro" id="IPR051681">
    <property type="entry name" value="Ser/Thr_Kinases-Pseudokinases"/>
</dbReference>
<dbReference type="EMBL" id="CAJVPJ010000391">
    <property type="protein sequence ID" value="CAG8519671.1"/>
    <property type="molecule type" value="Genomic_DNA"/>
</dbReference>
<dbReference type="PANTHER" id="PTHR44329">
    <property type="entry name" value="SERINE/THREONINE-PROTEIN KINASE TNNI3K-RELATED"/>
    <property type="match status" value="1"/>
</dbReference>
<dbReference type="InterPro" id="IPR000719">
    <property type="entry name" value="Prot_kinase_dom"/>
</dbReference>
<dbReference type="Pfam" id="PF07714">
    <property type="entry name" value="PK_Tyr_Ser-Thr"/>
    <property type="match status" value="1"/>
</dbReference>
<evidence type="ECO:0000313" key="2">
    <source>
        <dbReference type="EMBL" id="CAG8519671.1"/>
    </source>
</evidence>
<comment type="caution">
    <text evidence="2">The sequence shown here is derived from an EMBL/GenBank/DDBJ whole genome shotgun (WGS) entry which is preliminary data.</text>
</comment>
<dbReference type="AlphaFoldDB" id="A0A9N9A6M0"/>
<dbReference type="GO" id="GO:0005524">
    <property type="term" value="F:ATP binding"/>
    <property type="evidence" value="ECO:0007669"/>
    <property type="project" value="InterPro"/>
</dbReference>
<dbReference type="InterPro" id="IPR011009">
    <property type="entry name" value="Kinase-like_dom_sf"/>
</dbReference>
<gene>
    <name evidence="2" type="ORF">POCULU_LOCUS3504</name>
</gene>
<name>A0A9N9A6M0_9GLOM</name>
<dbReference type="OrthoDB" id="4062651at2759"/>
<dbReference type="PROSITE" id="PS50011">
    <property type="entry name" value="PROTEIN_KINASE_DOM"/>
    <property type="match status" value="1"/>
</dbReference>
<dbReference type="GO" id="GO:0004674">
    <property type="term" value="F:protein serine/threonine kinase activity"/>
    <property type="evidence" value="ECO:0007669"/>
    <property type="project" value="TreeGrafter"/>
</dbReference>
<dbReference type="InterPro" id="IPR001245">
    <property type="entry name" value="Ser-Thr/Tyr_kinase_cat_dom"/>
</dbReference>
<keyword evidence="3" id="KW-1185">Reference proteome</keyword>
<reference evidence="2" key="1">
    <citation type="submission" date="2021-06" db="EMBL/GenBank/DDBJ databases">
        <authorList>
            <person name="Kallberg Y."/>
            <person name="Tangrot J."/>
            <person name="Rosling A."/>
        </authorList>
    </citation>
    <scope>NUCLEOTIDE SEQUENCE</scope>
    <source>
        <strain evidence="2">IA702</strain>
    </source>
</reference>
<feature type="domain" description="Protein kinase" evidence="1">
    <location>
        <begin position="1"/>
        <end position="212"/>
    </location>
</feature>
<dbReference type="Gene3D" id="1.10.510.10">
    <property type="entry name" value="Transferase(Phosphotransferase) domain 1"/>
    <property type="match status" value="1"/>
</dbReference>
<protein>
    <submittedName>
        <fullName evidence="2">7562_t:CDS:1</fullName>
    </submittedName>
</protein>
<dbReference type="SUPFAM" id="SSF56112">
    <property type="entry name" value="Protein kinase-like (PK-like)"/>
    <property type="match status" value="1"/>
</dbReference>
<dbReference type="PANTHER" id="PTHR44329:SF214">
    <property type="entry name" value="PROTEIN KINASE DOMAIN-CONTAINING PROTEIN"/>
    <property type="match status" value="1"/>
</dbReference>
<proteinExistence type="predicted"/>
<accession>A0A9N9A6M0</accession>